<evidence type="ECO:0000313" key="2">
    <source>
        <dbReference type="EMBL" id="MBB5265382.1"/>
    </source>
</evidence>
<dbReference type="AlphaFoldDB" id="A0A7W8HBL3"/>
<keyword evidence="1" id="KW-1133">Transmembrane helix</keyword>
<proteinExistence type="predicted"/>
<evidence type="ECO:0000313" key="3">
    <source>
        <dbReference type="Proteomes" id="UP000543642"/>
    </source>
</evidence>
<keyword evidence="3" id="KW-1185">Reference proteome</keyword>
<dbReference type="EMBL" id="JACHFW010000011">
    <property type="protein sequence ID" value="MBB5265382.1"/>
    <property type="molecule type" value="Genomic_DNA"/>
</dbReference>
<feature type="transmembrane region" description="Helical" evidence="1">
    <location>
        <begin position="111"/>
        <end position="128"/>
    </location>
</feature>
<dbReference type="RefSeq" id="WP_183775291.1">
    <property type="nucleotide sequence ID" value="NZ_JACHFW010000011.1"/>
</dbReference>
<reference evidence="2 3" key="1">
    <citation type="submission" date="2020-08" db="EMBL/GenBank/DDBJ databases">
        <title>Genomic Encyclopedia of Type Strains, Phase IV (KMG-IV): sequencing the most valuable type-strain genomes for metagenomic binning, comparative biology and taxonomic classification.</title>
        <authorList>
            <person name="Goeker M."/>
        </authorList>
    </citation>
    <scope>NUCLEOTIDE SEQUENCE [LARGE SCALE GENOMIC DNA]</scope>
    <source>
        <strain evidence="2 3">DSM 106146</strain>
    </source>
</reference>
<name>A0A7W8HBL3_9FIRM</name>
<feature type="transmembrane region" description="Helical" evidence="1">
    <location>
        <begin position="256"/>
        <end position="272"/>
    </location>
</feature>
<dbReference type="Proteomes" id="UP000543642">
    <property type="component" value="Unassembled WGS sequence"/>
</dbReference>
<dbReference type="InterPro" id="IPR051533">
    <property type="entry name" value="WaaL-like"/>
</dbReference>
<feature type="transmembrane region" description="Helical" evidence="1">
    <location>
        <begin position="47"/>
        <end position="66"/>
    </location>
</feature>
<feature type="transmembrane region" description="Helical" evidence="1">
    <location>
        <begin position="21"/>
        <end position="40"/>
    </location>
</feature>
<dbReference type="PANTHER" id="PTHR37422">
    <property type="entry name" value="TEICHURONIC ACID BIOSYNTHESIS PROTEIN TUAE"/>
    <property type="match status" value="1"/>
</dbReference>
<protein>
    <submittedName>
        <fullName evidence="2">Uncharacterized protein</fullName>
    </submittedName>
</protein>
<feature type="transmembrane region" description="Helical" evidence="1">
    <location>
        <begin position="78"/>
        <end position="102"/>
    </location>
</feature>
<gene>
    <name evidence="2" type="ORF">HNP82_002528</name>
</gene>
<evidence type="ECO:0000256" key="1">
    <source>
        <dbReference type="SAM" id="Phobius"/>
    </source>
</evidence>
<feature type="transmembrane region" description="Helical" evidence="1">
    <location>
        <begin position="279"/>
        <end position="297"/>
    </location>
</feature>
<comment type="caution">
    <text evidence="2">The sequence shown here is derived from an EMBL/GenBank/DDBJ whole genome shotgun (WGS) entry which is preliminary data.</text>
</comment>
<sequence length="441" mass="49789">MEKNAINIEEDRSTYGVGEEVRIRVLLFCIASMGGLYLSVYNHSVSLLVFSLNILSIFVLNTTELYCELFFLFPYTMIYKYSIASTSLFTYLTLVFMIVFLFKKNFRISRNFVLCFAILSVYLVIGVGNNFTDLIKLLSMSVIAGLFTSLINRKNFSDIVLYVCLGTVTSSLIGLRKASWPALASFFTNLKSEYINGVETYRFTGLYMDPNYFSILVIICLISLLTFTFKKEIKSATAIILSIALVYFGVLTYSRIFYLTLLTALFFVLILRMKSTGKIIGSIVLFLVILIAGIYFANKAGILSNIMYRFSATDITNNRTNIWSQYVDYFNSSVKTLILGDGIGAAYYNGVGPHNTYIELVYFLGIIGSVIYISMYGCILNMGKCIAKRKFVNYSLLLILMVMSATLGMLFSNDFGFLMMLVWVFMNTDIGKNNVLNIGIE</sequence>
<feature type="transmembrane region" description="Helical" evidence="1">
    <location>
        <begin position="360"/>
        <end position="379"/>
    </location>
</feature>
<feature type="transmembrane region" description="Helical" evidence="1">
    <location>
        <begin position="391"/>
        <end position="411"/>
    </location>
</feature>
<organism evidence="2 3">
    <name type="scientific">Catenibacillus scindens</name>
    <dbReference type="NCBI Taxonomy" id="673271"/>
    <lineage>
        <taxon>Bacteria</taxon>
        <taxon>Bacillati</taxon>
        <taxon>Bacillota</taxon>
        <taxon>Clostridia</taxon>
        <taxon>Lachnospirales</taxon>
        <taxon>Lachnospiraceae</taxon>
        <taxon>Catenibacillus</taxon>
    </lineage>
</organism>
<accession>A0A7W8HBL3</accession>
<dbReference type="PANTHER" id="PTHR37422:SF13">
    <property type="entry name" value="LIPOPOLYSACCHARIDE BIOSYNTHESIS PROTEIN PA4999-RELATED"/>
    <property type="match status" value="1"/>
</dbReference>
<keyword evidence="1" id="KW-0472">Membrane</keyword>
<keyword evidence="1" id="KW-0812">Transmembrane</keyword>
<feature type="transmembrane region" description="Helical" evidence="1">
    <location>
        <begin position="211"/>
        <end position="228"/>
    </location>
</feature>